<feature type="binding site" evidence="6">
    <location>
        <position position="681"/>
    </location>
    <ligand>
        <name>AMP</name>
        <dbReference type="ChEBI" id="CHEBI:456215"/>
    </ligand>
</feature>
<accession>A0A1H3UZV9</accession>
<feature type="region of interest" description="LID" evidence="6">
    <location>
        <begin position="636"/>
        <end position="673"/>
    </location>
</feature>
<evidence type="ECO:0000256" key="3">
    <source>
        <dbReference type="ARBA" id="ARBA00022741"/>
    </source>
</evidence>
<evidence type="ECO:0000256" key="5">
    <source>
        <dbReference type="ARBA" id="ARBA00022801"/>
    </source>
</evidence>
<dbReference type="GO" id="GO:0005524">
    <property type="term" value="F:ATP binding"/>
    <property type="evidence" value="ECO:0007669"/>
    <property type="project" value="UniProtKB-UniRule"/>
</dbReference>
<keyword evidence="2 6" id="KW-0545">Nucleotide biosynthesis</keyword>
<comment type="catalytic activity">
    <reaction evidence="6 7">
        <text>AMP + ATP = 2 ADP</text>
        <dbReference type="Rhea" id="RHEA:12973"/>
        <dbReference type="ChEBI" id="CHEBI:30616"/>
        <dbReference type="ChEBI" id="CHEBI:456215"/>
        <dbReference type="ChEBI" id="CHEBI:456216"/>
        <dbReference type="EC" id="2.7.4.3"/>
    </reaction>
</comment>
<dbReference type="PROSITE" id="PS00113">
    <property type="entry name" value="ADENYLATE_KINASE"/>
    <property type="match status" value="1"/>
</dbReference>
<feature type="binding site" evidence="6">
    <location>
        <position position="643"/>
    </location>
    <ligand>
        <name>Zn(2+)</name>
        <dbReference type="ChEBI" id="CHEBI:29105"/>
        <note>structural</note>
    </ligand>
</feature>
<comment type="domain">
    <text evidence="6">Consists of three domains, a large central CORE domain and two small peripheral domains, NMPbind and LID, which undergo movements during catalysis. The LID domain closes over the site of phosphoryl transfer upon ATP binding. Assembling and dissambling the active center during each catalytic cycle provides an effective means to prevent ATP hydrolysis. Some bacteria have evolved a zinc-coordinating structure that stabilizes the LID domain.</text>
</comment>
<keyword evidence="6" id="KW-0963">Cytoplasm</keyword>
<evidence type="ECO:0000256" key="2">
    <source>
        <dbReference type="ARBA" id="ARBA00022727"/>
    </source>
</evidence>
<feature type="binding site" evidence="6">
    <location>
        <position position="640"/>
    </location>
    <ligand>
        <name>Zn(2+)</name>
        <dbReference type="ChEBI" id="CHEBI:29105"/>
        <note>structural</note>
    </ligand>
</feature>
<dbReference type="GO" id="GO:0008270">
    <property type="term" value="F:zinc ion binding"/>
    <property type="evidence" value="ECO:0007669"/>
    <property type="project" value="UniProtKB-UniRule"/>
</dbReference>
<dbReference type="HAMAP" id="MF_00235">
    <property type="entry name" value="Adenylate_kinase_Adk"/>
    <property type="match status" value="1"/>
</dbReference>
<dbReference type="PRINTS" id="PR00094">
    <property type="entry name" value="ADENYLTKNASE"/>
</dbReference>
<feature type="binding site" evidence="6">
    <location>
        <position position="663"/>
    </location>
    <ligand>
        <name>Zn(2+)</name>
        <dbReference type="ChEBI" id="CHEBI:29105"/>
        <note>structural</note>
    </ligand>
</feature>
<keyword evidence="6 7" id="KW-0067">ATP-binding</keyword>
<keyword evidence="10" id="KW-1185">Reference proteome</keyword>
<dbReference type="GO" id="GO:0004017">
    <property type="term" value="F:AMP kinase activity"/>
    <property type="evidence" value="ECO:0007669"/>
    <property type="project" value="UniProtKB-UniRule"/>
</dbReference>
<feature type="region of interest" description="NMP" evidence="6">
    <location>
        <begin position="540"/>
        <end position="569"/>
    </location>
</feature>
<organism evidence="9 10">
    <name type="scientific">Asanoa ishikariensis</name>
    <dbReference type="NCBI Taxonomy" id="137265"/>
    <lineage>
        <taxon>Bacteria</taxon>
        <taxon>Bacillati</taxon>
        <taxon>Actinomycetota</taxon>
        <taxon>Actinomycetes</taxon>
        <taxon>Micromonosporales</taxon>
        <taxon>Micromonosporaceae</taxon>
        <taxon>Asanoa</taxon>
    </lineage>
</organism>
<feature type="binding site" evidence="6">
    <location>
        <position position="670"/>
    </location>
    <ligand>
        <name>AMP</name>
        <dbReference type="ChEBI" id="CHEBI:456215"/>
    </ligand>
</feature>
<comment type="function">
    <text evidence="6">Catalyzes the reversible transfer of the terminal phosphate group between ATP and AMP. Plays an important role in cellular energy homeostasis and in adenine nucleotide metabolism.</text>
</comment>
<reference evidence="10" key="1">
    <citation type="submission" date="2016-10" db="EMBL/GenBank/DDBJ databases">
        <authorList>
            <person name="Varghese N."/>
            <person name="Submissions S."/>
        </authorList>
    </citation>
    <scope>NUCLEOTIDE SEQUENCE [LARGE SCALE GENOMIC DNA]</scope>
    <source>
        <strain evidence="10">DSM 44718</strain>
    </source>
</reference>
<protein>
    <recommendedName>
        <fullName evidence="6 7">Adenylate kinase</fullName>
        <shortName evidence="6">AK</shortName>
        <ecNumber evidence="6 7">2.7.4.3</ecNumber>
    </recommendedName>
    <alternativeName>
        <fullName evidence="6">ATP-AMP transphosphorylase</fullName>
    </alternativeName>
    <alternativeName>
        <fullName evidence="6">ATP:AMP phosphotransferase</fullName>
    </alternativeName>
    <alternativeName>
        <fullName evidence="6">Adenylate monophosphate kinase</fullName>
    </alternativeName>
</protein>
<dbReference type="InterPro" id="IPR007862">
    <property type="entry name" value="Adenylate_kinase_lid-dom"/>
</dbReference>
<feature type="binding site" evidence="6">
    <location>
        <position position="541"/>
    </location>
    <ligand>
        <name>AMP</name>
        <dbReference type="ChEBI" id="CHEBI:456215"/>
    </ligand>
</feature>
<dbReference type="SUPFAM" id="SSF52972">
    <property type="entry name" value="ITPase-like"/>
    <property type="match status" value="1"/>
</dbReference>
<dbReference type="PANTHER" id="PTHR23359">
    <property type="entry name" value="NUCLEOTIDE KINASE"/>
    <property type="match status" value="1"/>
</dbReference>
<keyword evidence="3 6" id="KW-0547">Nucleotide-binding</keyword>
<keyword evidence="4 6" id="KW-0418">Kinase</keyword>
<gene>
    <name evidence="6" type="primary">adk</name>
    <name evidence="9" type="ORF">SAMN05421684_0012</name>
</gene>
<dbReference type="InterPro" id="IPR027417">
    <property type="entry name" value="P-loop_NTPase"/>
</dbReference>
<feature type="binding site" evidence="6">
    <location>
        <position position="546"/>
    </location>
    <ligand>
        <name>AMP</name>
        <dbReference type="ChEBI" id="CHEBI:456215"/>
    </ligand>
</feature>
<feature type="binding site" evidence="6">
    <location>
        <position position="709"/>
    </location>
    <ligand>
        <name>ATP</name>
        <dbReference type="ChEBI" id="CHEBI:30616"/>
    </ligand>
</feature>
<comment type="caution">
    <text evidence="6">Lacks conserved residue(s) required for the propagation of feature annotation.</text>
</comment>
<dbReference type="STRING" id="137265.SAMN05421684_0012"/>
<dbReference type="Pfam" id="PF01725">
    <property type="entry name" value="Ham1p_like"/>
    <property type="match status" value="1"/>
</dbReference>
<dbReference type="Pfam" id="PF00406">
    <property type="entry name" value="ADK"/>
    <property type="match status" value="1"/>
</dbReference>
<dbReference type="InterPro" id="IPR033690">
    <property type="entry name" value="Adenylat_kinase_CS"/>
</dbReference>
<dbReference type="AlphaFoldDB" id="A0A1H3UZV9"/>
<evidence type="ECO:0000256" key="6">
    <source>
        <dbReference type="HAMAP-Rule" id="MF_00235"/>
    </source>
</evidence>
<keyword evidence="6" id="KW-0479">Metal-binding</keyword>
<proteinExistence type="inferred from homology"/>
<dbReference type="UniPathway" id="UPA00588">
    <property type="reaction ID" value="UER00649"/>
</dbReference>
<feature type="domain" description="Adenylate kinase active site lid" evidence="8">
    <location>
        <begin position="637"/>
        <end position="672"/>
    </location>
</feature>
<name>A0A1H3UZV9_9ACTN</name>
<feature type="binding site" evidence="6">
    <location>
        <position position="660"/>
    </location>
    <ligand>
        <name>Zn(2+)</name>
        <dbReference type="ChEBI" id="CHEBI:29105"/>
        <note>structural</note>
    </ligand>
</feature>
<dbReference type="InterPro" id="IPR029001">
    <property type="entry name" value="ITPase-like_fam"/>
</dbReference>
<dbReference type="InterPro" id="IPR036193">
    <property type="entry name" value="ADK_active_lid_dom_sf"/>
</dbReference>
<dbReference type="Pfam" id="PF05191">
    <property type="entry name" value="ADK_lid"/>
    <property type="match status" value="1"/>
</dbReference>
<keyword evidence="5" id="KW-0378">Hydrolase</keyword>
<evidence type="ECO:0000313" key="9">
    <source>
        <dbReference type="EMBL" id="SDZ67980.1"/>
    </source>
</evidence>
<dbReference type="Gene3D" id="3.90.950.10">
    <property type="match status" value="1"/>
</dbReference>
<evidence type="ECO:0000256" key="7">
    <source>
        <dbReference type="RuleBase" id="RU003331"/>
    </source>
</evidence>
<dbReference type="RefSeq" id="WP_176985367.1">
    <property type="nucleotide sequence ID" value="NZ_BOND01000024.1"/>
</dbReference>
<dbReference type="EC" id="2.7.4.3" evidence="6 7"/>
<feature type="binding site" evidence="6">
    <location>
        <begin position="567"/>
        <end position="569"/>
    </location>
    <ligand>
        <name>AMP</name>
        <dbReference type="ChEBI" id="CHEBI:456215"/>
    </ligand>
</feature>
<dbReference type="SUPFAM" id="SSF52540">
    <property type="entry name" value="P-loop containing nucleoside triphosphate hydrolases"/>
    <property type="match status" value="2"/>
</dbReference>
<dbReference type="Proteomes" id="UP000199632">
    <property type="component" value="Unassembled WGS sequence"/>
</dbReference>
<dbReference type="InterPro" id="IPR000850">
    <property type="entry name" value="Adenylat/UMP-CMP_kin"/>
</dbReference>
<dbReference type="GO" id="GO:0005737">
    <property type="term" value="C:cytoplasm"/>
    <property type="evidence" value="ECO:0007669"/>
    <property type="project" value="UniProtKB-SubCell"/>
</dbReference>
<feature type="binding site" evidence="6">
    <location>
        <position position="601"/>
    </location>
    <ligand>
        <name>AMP</name>
        <dbReference type="ChEBI" id="CHEBI:456215"/>
    </ligand>
</feature>
<dbReference type="GO" id="GO:0047429">
    <property type="term" value="F:nucleoside triphosphate diphosphatase activity"/>
    <property type="evidence" value="ECO:0007669"/>
    <property type="project" value="InterPro"/>
</dbReference>
<evidence type="ECO:0000256" key="1">
    <source>
        <dbReference type="ARBA" id="ARBA00022679"/>
    </source>
</evidence>
<keyword evidence="1 6" id="KW-0808">Transferase</keyword>
<comment type="subunit">
    <text evidence="6 7">Monomer.</text>
</comment>
<evidence type="ECO:0000256" key="4">
    <source>
        <dbReference type="ARBA" id="ARBA00022777"/>
    </source>
</evidence>
<comment type="subcellular location">
    <subcellularLocation>
        <location evidence="6 7">Cytoplasm</location>
    </subcellularLocation>
</comment>
<dbReference type="SUPFAM" id="SSF57774">
    <property type="entry name" value="Microbial and mitochondrial ADK, insert 'zinc finger' domain"/>
    <property type="match status" value="1"/>
</dbReference>
<dbReference type="EMBL" id="FNQB01000010">
    <property type="protein sequence ID" value="SDZ67980.1"/>
    <property type="molecule type" value="Genomic_DNA"/>
</dbReference>
<feature type="binding site" evidence="6">
    <location>
        <begin position="594"/>
        <end position="597"/>
    </location>
    <ligand>
        <name>AMP</name>
        <dbReference type="ChEBI" id="CHEBI:456215"/>
    </ligand>
</feature>
<feature type="binding site" evidence="6">
    <location>
        <begin position="646"/>
        <end position="647"/>
    </location>
    <ligand>
        <name>ATP</name>
        <dbReference type="ChEBI" id="CHEBI:30616"/>
    </ligand>
</feature>
<dbReference type="GO" id="GO:0009143">
    <property type="term" value="P:nucleoside triphosphate catabolic process"/>
    <property type="evidence" value="ECO:0007669"/>
    <property type="project" value="InterPro"/>
</dbReference>
<keyword evidence="6" id="KW-0862">Zinc</keyword>
<evidence type="ECO:0000259" key="8">
    <source>
        <dbReference type="Pfam" id="PF05191"/>
    </source>
</evidence>
<dbReference type="Gene3D" id="3.40.50.300">
    <property type="entry name" value="P-loop containing nucleotide triphosphate hydrolases"/>
    <property type="match status" value="2"/>
</dbReference>
<comment type="pathway">
    <text evidence="6">Purine metabolism; AMP biosynthesis via salvage pathway; AMP from ADP: step 1/1.</text>
</comment>
<dbReference type="InterPro" id="IPR002637">
    <property type="entry name" value="RdgB/HAM1"/>
</dbReference>
<sequence>MVAFFTSSGAKYRQAQAVFQGVGLRLTHRKNDSRPYDESYDGTVEDLLRRAIKEIQHRGGGSRSMFFIEDTSIRIEALSHGREEPGLRAKEWFAETTFRELDEKLKAMSDRRAVVKSCIGLSVPGLRDPIFFYGRTDGVVAQSPATFDINEAYPWLSPDNFSAWLIPDGRSETLSEMSFEESLAVDFRVKALLSLTARLEEYALMLNAAQPVFSRRTGTRETQPGLFPKPNPEILLVVGPTCAGKSTFGTYVQQLLEWHFVDASSVVRVLREQQGMEHEEVSDFAHDLLHNEGFDVVARYIAREYLPSKSSFEPGIVITGFRAIEEIEHFRQNYPNVKVVSIEAPLRVRYDRYLRRGARKPLGSLDEFERENERQHTLGLLRVVDELADVRISNVGDEHEYQGQVATVLGLDNRQAKGVSLVGHRLNPKRSQLYRSLAVLRKAGRPLTTQEIEAMMPDRSVRHNNVNKMLKRYPELALRHESPDENLKYEITSTGDAFIDAIDRVRRMGVRISLFGPPGAGKGVVAGELLADARHSRYVATGDHFRALAKSDDPRAAVVAAALREGRLVPLRIVMDEIAKIWGRSRARSFVLDGFPRTVEQAKEFEYFLASRGEAPLGLVVNLVVPTDVIEQRLAGRRVCETCGSVYHVTLRPPEKPGTCDRCQGTLGKRDDDRPDVIRQRLAVYASQTRQVLTFYEGEKRLLELDGQQDPEALVTRILAALRP</sequence>
<feature type="binding site" evidence="6">
    <location>
        <position position="637"/>
    </location>
    <ligand>
        <name>ATP</name>
        <dbReference type="ChEBI" id="CHEBI:30616"/>
    </ligand>
</feature>
<evidence type="ECO:0000313" key="10">
    <source>
        <dbReference type="Proteomes" id="UP000199632"/>
    </source>
</evidence>
<dbReference type="GO" id="GO:0044209">
    <property type="term" value="P:AMP salvage"/>
    <property type="evidence" value="ECO:0007669"/>
    <property type="project" value="UniProtKB-UniRule"/>
</dbReference>
<comment type="similarity">
    <text evidence="6">Belongs to the adenylate kinase family.</text>
</comment>
<dbReference type="CDD" id="cd01428">
    <property type="entry name" value="ADK"/>
    <property type="match status" value="1"/>
</dbReference>